<dbReference type="EMBL" id="RBIM01000001">
    <property type="protein sequence ID" value="RKR04015.1"/>
    <property type="molecule type" value="Genomic_DNA"/>
</dbReference>
<dbReference type="Proteomes" id="UP000273675">
    <property type="component" value="Unassembled WGS sequence"/>
</dbReference>
<reference evidence="1 2" key="1">
    <citation type="submission" date="2018-10" db="EMBL/GenBank/DDBJ databases">
        <title>Genomic Encyclopedia of Type Strains, Phase IV (KMG-IV): sequencing the most valuable type-strain genomes for metagenomic binning, comparative biology and taxonomic classification.</title>
        <authorList>
            <person name="Goeker M."/>
        </authorList>
    </citation>
    <scope>NUCLEOTIDE SEQUENCE [LARGE SCALE GENOMIC DNA]</scope>
    <source>
        <strain evidence="1 2">DSM 4734</strain>
    </source>
</reference>
<evidence type="ECO:0008006" key="3">
    <source>
        <dbReference type="Google" id="ProtNLM"/>
    </source>
</evidence>
<sequence length="72" mass="7268">MNVAFNTAVAGMMSAQSHAGEAARQAVNNAAKGEDIIQAAVALKKAEAAHSASAVMARTAAELTDTLLDITV</sequence>
<proteinExistence type="predicted"/>
<evidence type="ECO:0000313" key="1">
    <source>
        <dbReference type="EMBL" id="RKR04015.1"/>
    </source>
</evidence>
<protein>
    <recommendedName>
        <fullName evidence="3">Flagellar basal-body/hook protein C-terminal domain-containing protein</fullName>
    </recommendedName>
</protein>
<dbReference type="RefSeq" id="WP_075188900.1">
    <property type="nucleotide sequence ID" value="NZ_RBIM01000001.1"/>
</dbReference>
<organism evidence="1 2">
    <name type="scientific">Maricaulis maris</name>
    <dbReference type="NCBI Taxonomy" id="74318"/>
    <lineage>
        <taxon>Bacteria</taxon>
        <taxon>Pseudomonadati</taxon>
        <taxon>Pseudomonadota</taxon>
        <taxon>Alphaproteobacteria</taxon>
        <taxon>Maricaulales</taxon>
        <taxon>Maricaulaceae</taxon>
        <taxon>Maricaulis</taxon>
    </lineage>
</organism>
<evidence type="ECO:0000313" key="2">
    <source>
        <dbReference type="Proteomes" id="UP000273675"/>
    </source>
</evidence>
<comment type="caution">
    <text evidence="1">The sequence shown here is derived from an EMBL/GenBank/DDBJ whole genome shotgun (WGS) entry which is preliminary data.</text>
</comment>
<dbReference type="AlphaFoldDB" id="A0A495DM79"/>
<name>A0A495DM79_9PROT</name>
<accession>A0A495DM79</accession>
<gene>
    <name evidence="1" type="ORF">C7435_0458</name>
</gene>
<dbReference type="OrthoDB" id="9950784at2"/>